<dbReference type="SUPFAM" id="SSF56731">
    <property type="entry name" value="DNA primase core"/>
    <property type="match status" value="1"/>
</dbReference>
<protein>
    <recommendedName>
        <fullName evidence="4">Toprim domain-containing protein</fullName>
    </recommendedName>
</protein>
<dbReference type="AlphaFoldDB" id="A0A9X2Q3U2"/>
<dbReference type="CDD" id="cd01029">
    <property type="entry name" value="TOPRIM_primases"/>
    <property type="match status" value="1"/>
</dbReference>
<feature type="compositionally biased region" description="Basic and acidic residues" evidence="1">
    <location>
        <begin position="497"/>
        <end position="518"/>
    </location>
</feature>
<accession>A0A9X2Q3U2</accession>
<proteinExistence type="predicted"/>
<comment type="caution">
    <text evidence="2">The sequence shown here is derived from an EMBL/GenBank/DDBJ whole genome shotgun (WGS) entry which is preliminary data.</text>
</comment>
<dbReference type="PANTHER" id="PTHR30313:SF2">
    <property type="entry name" value="DNA PRIMASE"/>
    <property type="match status" value="1"/>
</dbReference>
<dbReference type="InterPro" id="IPR034154">
    <property type="entry name" value="TOPRIM_DnaG/twinkle"/>
</dbReference>
<dbReference type="InterPro" id="IPR050219">
    <property type="entry name" value="DnaG_primase"/>
</dbReference>
<feature type="region of interest" description="Disordered" evidence="1">
    <location>
        <begin position="496"/>
        <end position="520"/>
    </location>
</feature>
<evidence type="ECO:0000313" key="3">
    <source>
        <dbReference type="Proteomes" id="UP001155027"/>
    </source>
</evidence>
<dbReference type="Gene3D" id="3.40.1360.10">
    <property type="match status" value="1"/>
</dbReference>
<dbReference type="Pfam" id="PF13155">
    <property type="entry name" value="Toprim_2"/>
    <property type="match status" value="1"/>
</dbReference>
<dbReference type="InterPro" id="IPR025048">
    <property type="entry name" value="DUF3987"/>
</dbReference>
<organism evidence="2 3">
    <name type="scientific">Salinibacter ruber</name>
    <dbReference type="NCBI Taxonomy" id="146919"/>
    <lineage>
        <taxon>Bacteria</taxon>
        <taxon>Pseudomonadati</taxon>
        <taxon>Rhodothermota</taxon>
        <taxon>Rhodothermia</taxon>
        <taxon>Rhodothermales</taxon>
        <taxon>Salinibacteraceae</taxon>
        <taxon>Salinibacter</taxon>
    </lineage>
</organism>
<gene>
    <name evidence="2" type="ORF">GGP71_000132</name>
</gene>
<evidence type="ECO:0000256" key="1">
    <source>
        <dbReference type="SAM" id="MobiDB-lite"/>
    </source>
</evidence>
<feature type="region of interest" description="Disordered" evidence="1">
    <location>
        <begin position="108"/>
        <end position="137"/>
    </location>
</feature>
<dbReference type="InterPro" id="IPR036977">
    <property type="entry name" value="DNA_primase_Znf_CHC2"/>
</dbReference>
<feature type="compositionally biased region" description="Low complexity" evidence="1">
    <location>
        <begin position="117"/>
        <end position="126"/>
    </location>
</feature>
<dbReference type="Pfam" id="PF13148">
    <property type="entry name" value="DUF3987"/>
    <property type="match status" value="2"/>
</dbReference>
<dbReference type="EMBL" id="JANUAU010000001">
    <property type="protein sequence ID" value="MCS3676236.1"/>
    <property type="molecule type" value="Genomic_DNA"/>
</dbReference>
<evidence type="ECO:0000313" key="2">
    <source>
        <dbReference type="EMBL" id="MCS3676236.1"/>
    </source>
</evidence>
<dbReference type="Proteomes" id="UP001155027">
    <property type="component" value="Unassembled WGS sequence"/>
</dbReference>
<dbReference type="GO" id="GO:0008270">
    <property type="term" value="F:zinc ion binding"/>
    <property type="evidence" value="ECO:0007669"/>
    <property type="project" value="InterPro"/>
</dbReference>
<dbReference type="GO" id="GO:0006269">
    <property type="term" value="P:DNA replication, synthesis of primer"/>
    <property type="evidence" value="ECO:0007669"/>
    <property type="project" value="TreeGrafter"/>
</dbReference>
<dbReference type="Gene3D" id="3.90.580.10">
    <property type="entry name" value="Zinc finger, CHC2-type domain"/>
    <property type="match status" value="1"/>
</dbReference>
<reference evidence="2" key="1">
    <citation type="submission" date="2022-08" db="EMBL/GenBank/DDBJ databases">
        <title>Genomic Encyclopedia of Type Strains, Phase V (KMG-V): Genome sequencing to study the core and pangenomes of soil and plant-associated prokaryotes.</title>
        <authorList>
            <person name="Whitman W."/>
        </authorList>
    </citation>
    <scope>NUCLEOTIDE SEQUENCE</scope>
    <source>
        <strain evidence="2">0</strain>
    </source>
</reference>
<dbReference type="GO" id="GO:0003677">
    <property type="term" value="F:DNA binding"/>
    <property type="evidence" value="ECO:0007669"/>
    <property type="project" value="InterPro"/>
</dbReference>
<dbReference type="PANTHER" id="PTHR30313">
    <property type="entry name" value="DNA PRIMASE"/>
    <property type="match status" value="1"/>
</dbReference>
<evidence type="ECO:0008006" key="4">
    <source>
        <dbReference type="Google" id="ProtNLM"/>
    </source>
</evidence>
<dbReference type="SUPFAM" id="SSF57783">
    <property type="entry name" value="Zinc beta-ribbon"/>
    <property type="match status" value="1"/>
</dbReference>
<dbReference type="RefSeq" id="WP_259079092.1">
    <property type="nucleotide sequence ID" value="NZ_JANTZK010000017.1"/>
</dbReference>
<name>A0A9X2Q3U2_9BACT</name>
<sequence length="811" mass="89210">MIDSAKLKSQLSPSDYRRLFRRCGFDINGEDGPELSGILGPKELGEGRQGNFSIDLEKGLVKDWGSSGYRGDLFSVIQDVHNLSFPEALEWAAHELGLDETAVQLEENVSNSSDGISSTSVEKSSSPEWTAGHGAGQNESPNFAPVVSHEQVRQWHERLVSKSGPARAARSYLMDERGITEEVLQSARLGLAHSSGDPRATWWVMIPVPDRGSGDPPLIKSVKGFAFDPLQKDWKRDEDGGKIPRNAGPGALYDLVPSNPLDTPVVVCEGEIDALCALSNGFNAVTGTVGASTFKEEWAEHTSNLTPAEEHGVVVAFDGDEAGREGGVEAAERLSEAGVEVQVASLPEGKDVNDVLMEGGIGELRSCLSRAEHYTSREQHSDAVDRGDSSRHEAQYKPFPIEALPGPIQEYVRASARALGEQIPHAMVAVPTLSVLSGAIGDAVQLELKRSWTETATLWTVVVAPSGSTKSPAFSHAVRPVFRRESRARDKYKKALKRWENQEEPDPKAEPARDRYRTGDATPESVVKILEENPRGVLLARDELGAWLGSFDRYVNGAADLQFWVEVWQGFQASRDRAGDGNTTIDTPTVPVTGTIQPGTLREKLDEIHFDTGFAARLILCSPPTPPKRWTEADVSLKVKSRYETVLDRLYNRPRGQTVSLKPAAKDMWVEYYNNANAALEMRPEGPAKAAAAKGITHTARLALVLHLCRKASEETDSREVDGRSMEAALQLGKWLTGETLRVYRSLDLEENAFSPVQRFLRMLPDEFETKEAKEIANAEDIPDRTCDKWLSDLVESSDLVRVKRGLYRKQ</sequence>
<dbReference type="GO" id="GO:0005737">
    <property type="term" value="C:cytoplasm"/>
    <property type="evidence" value="ECO:0007669"/>
    <property type="project" value="TreeGrafter"/>
</dbReference>